<dbReference type="Proteomes" id="UP000008178">
    <property type="component" value="Chromosome"/>
</dbReference>
<organism evidence="1 2">
    <name type="scientific">Roseburia hominis (strain DSM 16839 / JCM 17582 / NCIMB 14029 / A2-183)</name>
    <dbReference type="NCBI Taxonomy" id="585394"/>
    <lineage>
        <taxon>Bacteria</taxon>
        <taxon>Bacillati</taxon>
        <taxon>Bacillota</taxon>
        <taxon>Clostridia</taxon>
        <taxon>Lachnospirales</taxon>
        <taxon>Lachnospiraceae</taxon>
        <taxon>Roseburia</taxon>
    </lineage>
</organism>
<reference evidence="1 2" key="1">
    <citation type="journal article" date="2015" name="Genome Announc.">
        <title>Complete genome sequence of the human gut symbiont Roseburia hominis.</title>
        <authorList>
            <person name="Travis A.J."/>
            <person name="Kelly D."/>
            <person name="Flint H.J."/>
            <person name="Aminov R.I."/>
        </authorList>
    </citation>
    <scope>NUCLEOTIDE SEQUENCE [LARGE SCALE GENOMIC DNA]</scope>
    <source>
        <strain evidence="2">DSM 16839 / JCM 17582 / NCIMB 14029 / A2-183</strain>
    </source>
</reference>
<accession>G2SZU6</accession>
<dbReference type="KEGG" id="rho:RHOM_01540"/>
<dbReference type="STRING" id="585394.RHOM_01540"/>
<gene>
    <name evidence="1" type="ordered locus">RHOM_01540</name>
</gene>
<dbReference type="EMBL" id="CP003040">
    <property type="protein sequence ID" value="AEN95430.1"/>
    <property type="molecule type" value="Genomic_DNA"/>
</dbReference>
<evidence type="ECO:0000313" key="2">
    <source>
        <dbReference type="Proteomes" id="UP000008178"/>
    </source>
</evidence>
<protein>
    <submittedName>
        <fullName evidence="1">Uncharacterized protein</fullName>
    </submittedName>
</protein>
<evidence type="ECO:0000313" key="1">
    <source>
        <dbReference type="EMBL" id="AEN95430.1"/>
    </source>
</evidence>
<dbReference type="HOGENOM" id="CLU_3295857_0_0_9"/>
<dbReference type="AlphaFoldDB" id="G2SZU6"/>
<sequence>MDGFPQFANVAVRLPTNSGKPGGAVQPQREEIQDFLMFLA</sequence>
<keyword evidence="2" id="KW-1185">Reference proteome</keyword>
<name>G2SZU6_ROSHA</name>
<proteinExistence type="predicted"/>